<dbReference type="AlphaFoldDB" id="A0A0E9RQ98"/>
<dbReference type="EMBL" id="GBXM01077313">
    <property type="protein sequence ID" value="JAH31264.1"/>
    <property type="molecule type" value="Transcribed_RNA"/>
</dbReference>
<protein>
    <submittedName>
        <fullName evidence="1">Uncharacterized protein</fullName>
    </submittedName>
</protein>
<name>A0A0E9RQ98_ANGAN</name>
<proteinExistence type="predicted"/>
<sequence>MRPDLVVAQCGGSLEPVCSEVSCCKVLKSVT</sequence>
<reference evidence="1" key="2">
    <citation type="journal article" date="2015" name="Fish Shellfish Immunol.">
        <title>Early steps in the European eel (Anguilla anguilla)-Vibrio vulnificus interaction in the gills: Role of the RtxA13 toxin.</title>
        <authorList>
            <person name="Callol A."/>
            <person name="Pajuelo D."/>
            <person name="Ebbesson L."/>
            <person name="Teles M."/>
            <person name="MacKenzie S."/>
            <person name="Amaro C."/>
        </authorList>
    </citation>
    <scope>NUCLEOTIDE SEQUENCE</scope>
</reference>
<evidence type="ECO:0000313" key="1">
    <source>
        <dbReference type="EMBL" id="JAH31264.1"/>
    </source>
</evidence>
<reference evidence="1" key="1">
    <citation type="submission" date="2014-11" db="EMBL/GenBank/DDBJ databases">
        <authorList>
            <person name="Amaro Gonzalez C."/>
        </authorList>
    </citation>
    <scope>NUCLEOTIDE SEQUENCE</scope>
</reference>
<accession>A0A0E9RQ98</accession>
<organism evidence="1">
    <name type="scientific">Anguilla anguilla</name>
    <name type="common">European freshwater eel</name>
    <name type="synonym">Muraena anguilla</name>
    <dbReference type="NCBI Taxonomy" id="7936"/>
    <lineage>
        <taxon>Eukaryota</taxon>
        <taxon>Metazoa</taxon>
        <taxon>Chordata</taxon>
        <taxon>Craniata</taxon>
        <taxon>Vertebrata</taxon>
        <taxon>Euteleostomi</taxon>
        <taxon>Actinopterygii</taxon>
        <taxon>Neopterygii</taxon>
        <taxon>Teleostei</taxon>
        <taxon>Anguilliformes</taxon>
        <taxon>Anguillidae</taxon>
        <taxon>Anguilla</taxon>
    </lineage>
</organism>